<dbReference type="GO" id="GO:0070062">
    <property type="term" value="C:extracellular exosome"/>
    <property type="evidence" value="ECO:0007669"/>
    <property type="project" value="TreeGrafter"/>
</dbReference>
<gene>
    <name evidence="14" type="ORF">EEDITHA_LOCUS18352</name>
</gene>
<dbReference type="EMBL" id="CAKOGL010000026">
    <property type="protein sequence ID" value="CAH2103899.1"/>
    <property type="molecule type" value="Genomic_DNA"/>
</dbReference>
<evidence type="ECO:0000256" key="6">
    <source>
        <dbReference type="ARBA" id="ARBA00022525"/>
    </source>
</evidence>
<sequence length="277" mass="32798">MRLLYSHLLLLLTILHCSYAPPVTPEKKEHENEVVDDLAEYTEYHRYLQEVVQALESDPDFRERLEKADEDDVRSGRIAEQLDFVNHNVRSKLDEIKRRELERLRHLATKQYELTNDLDVHGKVPSNEHLDHTNPHTFEIEDLKKLIQKTTADLEAADKKRKEEFKEYEMQKEFEKHQKIEAMDEAQKKEYMDAMKKEEEAKKHHQPLHHPGSKQQLEEVWEKQDHMDQQFNTKAFFMMHGESMAVLTILLSVTAPSSCFKGPTFRGMEYCRQNGPK</sequence>
<evidence type="ECO:0000256" key="8">
    <source>
        <dbReference type="ARBA" id="ARBA00022729"/>
    </source>
</evidence>
<dbReference type="Proteomes" id="UP001153954">
    <property type="component" value="Unassembled WGS sequence"/>
</dbReference>
<feature type="signal peptide" evidence="12">
    <location>
        <begin position="1"/>
        <end position="20"/>
    </location>
</feature>
<evidence type="ECO:0000256" key="10">
    <source>
        <dbReference type="ARBA" id="ARBA00023034"/>
    </source>
</evidence>
<organism evidence="14 15">
    <name type="scientific">Euphydryas editha</name>
    <name type="common">Edith's checkerspot</name>
    <dbReference type="NCBI Taxonomy" id="104508"/>
    <lineage>
        <taxon>Eukaryota</taxon>
        <taxon>Metazoa</taxon>
        <taxon>Ecdysozoa</taxon>
        <taxon>Arthropoda</taxon>
        <taxon>Hexapoda</taxon>
        <taxon>Insecta</taxon>
        <taxon>Pterygota</taxon>
        <taxon>Neoptera</taxon>
        <taxon>Endopterygota</taxon>
        <taxon>Lepidoptera</taxon>
        <taxon>Glossata</taxon>
        <taxon>Ditrysia</taxon>
        <taxon>Papilionoidea</taxon>
        <taxon>Nymphalidae</taxon>
        <taxon>Nymphalinae</taxon>
        <taxon>Euphydryas</taxon>
    </lineage>
</organism>
<dbReference type="PANTHER" id="PTHR19237">
    <property type="entry name" value="NUCLEOBINDIN"/>
    <property type="match status" value="1"/>
</dbReference>
<evidence type="ECO:0000256" key="11">
    <source>
        <dbReference type="ARBA" id="ARBA00023136"/>
    </source>
</evidence>
<dbReference type="GO" id="GO:0016020">
    <property type="term" value="C:membrane"/>
    <property type="evidence" value="ECO:0007669"/>
    <property type="project" value="UniProtKB-SubCell"/>
</dbReference>
<evidence type="ECO:0000256" key="9">
    <source>
        <dbReference type="ARBA" id="ARBA00022737"/>
    </source>
</evidence>
<keyword evidence="6" id="KW-0964">Secreted</keyword>
<dbReference type="AlphaFoldDB" id="A0AAU9V2B6"/>
<dbReference type="GO" id="GO:0005509">
    <property type="term" value="F:calcium ion binding"/>
    <property type="evidence" value="ECO:0007669"/>
    <property type="project" value="TreeGrafter"/>
</dbReference>
<keyword evidence="9" id="KW-0677">Repeat</keyword>
<comment type="subcellular location">
    <subcellularLocation>
        <location evidence="2">Cytoplasm</location>
    </subcellularLocation>
    <subcellularLocation>
        <location evidence="3">Golgi apparatus</location>
    </subcellularLocation>
    <subcellularLocation>
        <location evidence="1">Membrane</location>
    </subcellularLocation>
    <subcellularLocation>
        <location evidence="4">Secreted</location>
    </subcellularLocation>
</comment>
<feature type="domain" description="NUCB1-like N-terminal" evidence="13">
    <location>
        <begin position="18"/>
        <end position="151"/>
    </location>
</feature>
<accession>A0AAU9V2B6</accession>
<evidence type="ECO:0000256" key="1">
    <source>
        <dbReference type="ARBA" id="ARBA00004370"/>
    </source>
</evidence>
<dbReference type="PANTHER" id="PTHR19237:SF20">
    <property type="entry name" value="NUCLEOBINDIN 1"/>
    <property type="match status" value="1"/>
</dbReference>
<dbReference type="GO" id="GO:0005793">
    <property type="term" value="C:endoplasmic reticulum-Golgi intermediate compartment"/>
    <property type="evidence" value="ECO:0007669"/>
    <property type="project" value="TreeGrafter"/>
</dbReference>
<dbReference type="Pfam" id="PF25434">
    <property type="entry name" value="NUCB1_N"/>
    <property type="match status" value="1"/>
</dbReference>
<proteinExistence type="predicted"/>
<keyword evidence="10" id="KW-0333">Golgi apparatus</keyword>
<keyword evidence="15" id="KW-1185">Reference proteome</keyword>
<evidence type="ECO:0000256" key="3">
    <source>
        <dbReference type="ARBA" id="ARBA00004555"/>
    </source>
</evidence>
<feature type="chain" id="PRO_5043527101" description="NUCB1-like N-terminal domain-containing protein" evidence="12">
    <location>
        <begin position="21"/>
        <end position="277"/>
    </location>
</feature>
<dbReference type="InterPro" id="IPR040250">
    <property type="entry name" value="Nucleobindin"/>
</dbReference>
<evidence type="ECO:0000313" key="15">
    <source>
        <dbReference type="Proteomes" id="UP001153954"/>
    </source>
</evidence>
<reference evidence="14" key="1">
    <citation type="submission" date="2022-03" db="EMBL/GenBank/DDBJ databases">
        <authorList>
            <person name="Tunstrom K."/>
        </authorList>
    </citation>
    <scope>NUCLEOTIDE SEQUENCE</scope>
</reference>
<keyword evidence="5" id="KW-0963">Cytoplasm</keyword>
<evidence type="ECO:0000313" key="14">
    <source>
        <dbReference type="EMBL" id="CAH2103899.1"/>
    </source>
</evidence>
<comment type="caution">
    <text evidence="14">The sequence shown here is derived from an EMBL/GenBank/DDBJ whole genome shotgun (WGS) entry which is preliminary data.</text>
</comment>
<evidence type="ECO:0000256" key="4">
    <source>
        <dbReference type="ARBA" id="ARBA00004613"/>
    </source>
</evidence>
<dbReference type="InterPro" id="IPR057576">
    <property type="entry name" value="NUCB1_N"/>
</dbReference>
<evidence type="ECO:0000259" key="13">
    <source>
        <dbReference type="Pfam" id="PF25434"/>
    </source>
</evidence>
<keyword evidence="7" id="KW-0597">Phosphoprotein</keyword>
<evidence type="ECO:0000256" key="5">
    <source>
        <dbReference type="ARBA" id="ARBA00022490"/>
    </source>
</evidence>
<keyword evidence="11" id="KW-0472">Membrane</keyword>
<protein>
    <recommendedName>
        <fullName evidence="13">NUCB1-like N-terminal domain-containing protein</fullName>
    </recommendedName>
</protein>
<name>A0AAU9V2B6_EUPED</name>
<evidence type="ECO:0000256" key="12">
    <source>
        <dbReference type="SAM" id="SignalP"/>
    </source>
</evidence>
<evidence type="ECO:0000256" key="2">
    <source>
        <dbReference type="ARBA" id="ARBA00004496"/>
    </source>
</evidence>
<keyword evidence="8 12" id="KW-0732">Signal</keyword>
<evidence type="ECO:0000256" key="7">
    <source>
        <dbReference type="ARBA" id="ARBA00022553"/>
    </source>
</evidence>
<dbReference type="GO" id="GO:0005794">
    <property type="term" value="C:Golgi apparatus"/>
    <property type="evidence" value="ECO:0007669"/>
    <property type="project" value="UniProtKB-SubCell"/>
</dbReference>